<evidence type="ECO:0000256" key="2">
    <source>
        <dbReference type="ARBA" id="ARBA00022530"/>
    </source>
</evidence>
<feature type="region of interest" description="Disordered" evidence="3">
    <location>
        <begin position="124"/>
        <end position="218"/>
    </location>
</feature>
<feature type="compositionally biased region" description="Low complexity" evidence="3">
    <location>
        <begin position="655"/>
        <end position="683"/>
    </location>
</feature>
<dbReference type="GO" id="GO:0031012">
    <property type="term" value="C:extracellular matrix"/>
    <property type="evidence" value="ECO:0007669"/>
    <property type="project" value="TreeGrafter"/>
</dbReference>
<feature type="region of interest" description="Disordered" evidence="3">
    <location>
        <begin position="608"/>
        <end position="889"/>
    </location>
</feature>
<feature type="compositionally biased region" description="Low complexity" evidence="3">
    <location>
        <begin position="187"/>
        <end position="198"/>
    </location>
</feature>
<feature type="compositionally biased region" description="Pro residues" evidence="3">
    <location>
        <begin position="856"/>
        <end position="870"/>
    </location>
</feature>
<proteinExistence type="predicted"/>
<feature type="region of interest" description="Disordered" evidence="3">
    <location>
        <begin position="548"/>
        <end position="582"/>
    </location>
</feature>
<feature type="compositionally biased region" description="Low complexity" evidence="3">
    <location>
        <begin position="781"/>
        <end position="801"/>
    </location>
</feature>
<evidence type="ECO:0000256" key="3">
    <source>
        <dbReference type="SAM" id="MobiDB-lite"/>
    </source>
</evidence>
<feature type="region of interest" description="Disordered" evidence="3">
    <location>
        <begin position="230"/>
        <end position="268"/>
    </location>
</feature>
<feature type="compositionally biased region" description="Polar residues" evidence="3">
    <location>
        <begin position="548"/>
        <end position="560"/>
    </location>
</feature>
<dbReference type="Pfam" id="PF01391">
    <property type="entry name" value="Collagen"/>
    <property type="match status" value="2"/>
</dbReference>
<dbReference type="GO" id="GO:0005615">
    <property type="term" value="C:extracellular space"/>
    <property type="evidence" value="ECO:0007669"/>
    <property type="project" value="TreeGrafter"/>
</dbReference>
<dbReference type="AlphaFoldDB" id="A0A672ZUD4"/>
<keyword evidence="4" id="KW-0812">Transmembrane</keyword>
<keyword evidence="4" id="KW-1133">Transmembrane helix</keyword>
<dbReference type="InParanoid" id="A0A672ZUD4"/>
<comment type="subcellular location">
    <subcellularLocation>
        <location evidence="1">Secreted</location>
        <location evidence="1">Extracellular space</location>
        <location evidence="1">Extracellular matrix</location>
    </subcellularLocation>
</comment>
<feature type="compositionally biased region" description="Low complexity" evidence="3">
    <location>
        <begin position="808"/>
        <end position="817"/>
    </location>
</feature>
<feature type="compositionally biased region" description="Low complexity" evidence="3">
    <location>
        <begin position="232"/>
        <end position="245"/>
    </location>
</feature>
<reference evidence="5" key="2">
    <citation type="submission" date="2025-08" db="UniProtKB">
        <authorList>
            <consortium name="Ensembl"/>
        </authorList>
    </citation>
    <scope>IDENTIFICATION</scope>
</reference>
<keyword evidence="6" id="KW-1185">Reference proteome</keyword>
<feature type="transmembrane region" description="Helical" evidence="4">
    <location>
        <begin position="476"/>
        <end position="500"/>
    </location>
</feature>
<protein>
    <submittedName>
        <fullName evidence="5">Uncharacterized protein</fullName>
    </submittedName>
</protein>
<evidence type="ECO:0000313" key="6">
    <source>
        <dbReference type="Proteomes" id="UP000472271"/>
    </source>
</evidence>
<feature type="compositionally biased region" description="Basic and acidic residues" evidence="3">
    <location>
        <begin position="735"/>
        <end position="748"/>
    </location>
</feature>
<dbReference type="InterPro" id="IPR050149">
    <property type="entry name" value="Collagen_superfamily"/>
</dbReference>
<accession>A0A672ZUD4</accession>
<keyword evidence="2" id="KW-0964">Secreted</keyword>
<sequence length="889" mass="87347">MGSDLSVHICPVGEASSTAAGPGDGAASGGLGTMSSSVLITSSTSHRSAEAAKASRGVGVTVASAESSGGGASAASGGVVAAALRSAGGSASSSSSYVTSSFGGGDGGMEGGVGAMMVSTVTRTSYSSGGGSAETKRGGSSSVVSHSPGPKERKSLTTMASALSEVFDESSSPNSSPEFKRKEYNMSSATSTSTSRGRTQSRESEIRTRLQSASPTGCWTELDDVKRLLRGNSTSTSPPQSPNNTLPIPKKASVEPRSMSDSSSTDHYGSVWSGGVASSYGYNPNPNNLSTTSTLYPSGLQNNLSLGSASVGGGLSAGGTVYGVQNNLVSTTSPTLLSPTGTNSQIVYGVQKNISGTGLSSTTVRAGSPTKDDSSSKDFKYVLIEKENSAVKKESEGLIMAKDSGKHFMSAAPGTITEAYSEDSLKREKQKQSSTTMEEAADSKSASLKAATKDKATYAEIRSDQSGLGWCSCCSWWKWLLGLLLSLLLLLGLLFGLIALGVEIKRLRSRVEALEAAAGVSSAHSSRLSASSGINIIDPLDSAYIEKSSSGNTLTRSDNGINLGASGPGPGTGTGSGPGQDDAALQRAVQQLVRAELRSDALRETLTYSLKGARGEPGPKGDSGPLGPKGDSGFPGLPGPPGQTGHPGLDGPRGPKGSAGEAGAEGPPGQRGREGPMGPRGEAGPPGFGQKGDKGSPGDPGRPGPAGVSGPVGPKGAVGEPGAPGSPGAPGPKGFHGEAGHPGIKGDRGTPGLQGSKGETGDRGIRGPSGEPGQPGPQGPAGPKGSKGSTGESGSMGLPGVRGPPGLPGDAGLPGAPGIQGPPGVAGIPGQPGVKGEPGSPGKVISPVGSDTVAIPGPPGPAGAPGPAGPPGLSGPIGPAGVPGPPGKS</sequence>
<evidence type="ECO:0000313" key="5">
    <source>
        <dbReference type="Ensembl" id="ENSSORP00005020786.1"/>
    </source>
</evidence>
<feature type="compositionally biased region" description="Low complexity" evidence="3">
    <location>
        <begin position="705"/>
        <end position="723"/>
    </location>
</feature>
<evidence type="ECO:0000256" key="1">
    <source>
        <dbReference type="ARBA" id="ARBA00004498"/>
    </source>
</evidence>
<dbReference type="PANTHER" id="PTHR24023">
    <property type="entry name" value="COLLAGEN ALPHA"/>
    <property type="match status" value="1"/>
</dbReference>
<keyword evidence="4" id="KW-0472">Membrane</keyword>
<evidence type="ECO:0000256" key="4">
    <source>
        <dbReference type="SAM" id="Phobius"/>
    </source>
</evidence>
<keyword evidence="2" id="KW-0272">Extracellular matrix</keyword>
<reference evidence="5" key="1">
    <citation type="submission" date="2019-06" db="EMBL/GenBank/DDBJ databases">
        <authorList>
            <consortium name="Wellcome Sanger Institute Data Sharing"/>
        </authorList>
    </citation>
    <scope>NUCLEOTIDE SEQUENCE [LARGE SCALE GENOMIC DNA]</scope>
</reference>
<dbReference type="InterPro" id="IPR008160">
    <property type="entry name" value="Collagen"/>
</dbReference>
<dbReference type="PANTHER" id="PTHR24023:SF1082">
    <property type="entry name" value="COLLAGEN TRIPLE HELIX REPEAT"/>
    <property type="match status" value="1"/>
</dbReference>
<feature type="compositionally biased region" description="Low complexity" evidence="3">
    <location>
        <begin position="138"/>
        <end position="148"/>
    </location>
</feature>
<name>A0A672ZUD4_9TELE</name>
<organism evidence="5 6">
    <name type="scientific">Sphaeramia orbicularis</name>
    <name type="common">orbiculate cardinalfish</name>
    <dbReference type="NCBI Taxonomy" id="375764"/>
    <lineage>
        <taxon>Eukaryota</taxon>
        <taxon>Metazoa</taxon>
        <taxon>Chordata</taxon>
        <taxon>Craniata</taxon>
        <taxon>Vertebrata</taxon>
        <taxon>Euteleostomi</taxon>
        <taxon>Actinopterygii</taxon>
        <taxon>Neopterygii</taxon>
        <taxon>Teleostei</taxon>
        <taxon>Neoteleostei</taxon>
        <taxon>Acanthomorphata</taxon>
        <taxon>Gobiaria</taxon>
        <taxon>Kurtiformes</taxon>
        <taxon>Apogonoidei</taxon>
        <taxon>Apogonidae</taxon>
        <taxon>Apogoninae</taxon>
        <taxon>Sphaeramia</taxon>
    </lineage>
</organism>
<feature type="compositionally biased region" description="Gly residues" evidence="3">
    <location>
        <begin position="566"/>
        <end position="578"/>
    </location>
</feature>
<reference evidence="5" key="3">
    <citation type="submission" date="2025-09" db="UniProtKB">
        <authorList>
            <consortium name="Ensembl"/>
        </authorList>
    </citation>
    <scope>IDENTIFICATION</scope>
</reference>
<dbReference type="Ensembl" id="ENSSORT00005021411.1">
    <property type="protein sequence ID" value="ENSSORP00005020786.1"/>
    <property type="gene ID" value="ENSSORG00005010145.1"/>
</dbReference>
<feature type="region of interest" description="Disordered" evidence="3">
    <location>
        <begin position="421"/>
        <end position="446"/>
    </location>
</feature>
<dbReference type="Proteomes" id="UP000472271">
    <property type="component" value="Chromosome 1"/>
</dbReference>